<dbReference type="Proteomes" id="UP001219518">
    <property type="component" value="Unassembled WGS sequence"/>
</dbReference>
<accession>A0AAE1LN87</accession>
<name>A0AAE1LN87_9NEOP</name>
<dbReference type="EMBL" id="JAHWGI010001169">
    <property type="protein sequence ID" value="KAK3924247.1"/>
    <property type="molecule type" value="Genomic_DNA"/>
</dbReference>
<feature type="region of interest" description="Disordered" evidence="1">
    <location>
        <begin position="1"/>
        <end position="22"/>
    </location>
</feature>
<feature type="region of interest" description="Disordered" evidence="1">
    <location>
        <begin position="195"/>
        <end position="217"/>
    </location>
</feature>
<dbReference type="PANTHER" id="PTHR47501">
    <property type="entry name" value="TRANSPOSASE-RELATED"/>
    <property type="match status" value="1"/>
</dbReference>
<feature type="compositionally biased region" description="Basic and acidic residues" evidence="1">
    <location>
        <begin position="1"/>
        <end position="18"/>
    </location>
</feature>
<reference evidence="2" key="2">
    <citation type="journal article" date="2023" name="BMC Genomics">
        <title>Pest status, molecular evolution, and epigenetic factors derived from the genome assembly of Frankliniella fusca, a thysanopteran phytovirus vector.</title>
        <authorList>
            <person name="Catto M.A."/>
            <person name="Labadie P.E."/>
            <person name="Jacobson A.L."/>
            <person name="Kennedy G.G."/>
            <person name="Srinivasan R."/>
            <person name="Hunt B.G."/>
        </authorList>
    </citation>
    <scope>NUCLEOTIDE SEQUENCE</scope>
    <source>
        <strain evidence="2">PL_HMW_Pooled</strain>
    </source>
</reference>
<feature type="compositionally biased region" description="Acidic residues" evidence="1">
    <location>
        <begin position="195"/>
        <end position="216"/>
    </location>
</feature>
<dbReference type="AlphaFoldDB" id="A0AAE1LN87"/>
<organism evidence="2 3">
    <name type="scientific">Frankliniella fusca</name>
    <dbReference type="NCBI Taxonomy" id="407009"/>
    <lineage>
        <taxon>Eukaryota</taxon>
        <taxon>Metazoa</taxon>
        <taxon>Ecdysozoa</taxon>
        <taxon>Arthropoda</taxon>
        <taxon>Hexapoda</taxon>
        <taxon>Insecta</taxon>
        <taxon>Pterygota</taxon>
        <taxon>Neoptera</taxon>
        <taxon>Paraneoptera</taxon>
        <taxon>Thysanoptera</taxon>
        <taxon>Terebrantia</taxon>
        <taxon>Thripoidea</taxon>
        <taxon>Thripidae</taxon>
        <taxon>Frankliniella</taxon>
    </lineage>
</organism>
<reference evidence="2" key="1">
    <citation type="submission" date="2021-07" db="EMBL/GenBank/DDBJ databases">
        <authorList>
            <person name="Catto M.A."/>
            <person name="Jacobson A."/>
            <person name="Kennedy G."/>
            <person name="Labadie P."/>
            <person name="Hunt B.G."/>
            <person name="Srinivasan R."/>
        </authorList>
    </citation>
    <scope>NUCLEOTIDE SEQUENCE</scope>
    <source>
        <strain evidence="2">PL_HMW_Pooled</strain>
        <tissue evidence="2">Head</tissue>
    </source>
</reference>
<comment type="caution">
    <text evidence="2">The sequence shown here is derived from an EMBL/GenBank/DDBJ whole genome shotgun (WGS) entry which is preliminary data.</text>
</comment>
<evidence type="ECO:0000313" key="3">
    <source>
        <dbReference type="Proteomes" id="UP001219518"/>
    </source>
</evidence>
<evidence type="ECO:0000256" key="1">
    <source>
        <dbReference type="SAM" id="MobiDB-lite"/>
    </source>
</evidence>
<dbReference type="InterPro" id="IPR012337">
    <property type="entry name" value="RNaseH-like_sf"/>
</dbReference>
<evidence type="ECO:0000313" key="2">
    <source>
        <dbReference type="EMBL" id="KAK3924247.1"/>
    </source>
</evidence>
<dbReference type="PANTHER" id="PTHR47501:SF5">
    <property type="entry name" value="HAT C-TERMINAL DIMERISATION DOMAIN-CONTAINING PROTEIN"/>
    <property type="match status" value="1"/>
</dbReference>
<protein>
    <submittedName>
        <fullName evidence="2">AC9 transposase</fullName>
    </submittedName>
</protein>
<keyword evidence="3" id="KW-1185">Reference proteome</keyword>
<gene>
    <name evidence="2" type="ORF">KUF71_002518</name>
</gene>
<sequence length="494" mass="55750">MVHELEKTPKRPKEDRSKGIRQIGIRAACEPGRTSSLTQEELDQLLLEVIIESKLPFQILNRPKFKKLIKRLAAGRNIISRRVARGRIPILYHSTKTKLMAKLVKAKRVGTTADAWKSRGKGYLGVTAHWLDPDSLERRSAALACRRVKGSLTYDVLATLLSDIFQEYGIQDKVSCTVTDNGSNFLKAFRQFTVDDDGDEGEDEESDADDATEMDTAEQAVDEPVLYMVGDLFDAGEGAGDVSLPPHRRCACHLLNLVATVDLDKDLERPGPVKTAWANVLSKCRAFWSKQKRSTVAQDVVKTQLGRVLPVPNATRWNSTYDAMKEIVRNYDGDRRAAITAVCQTLKVDPLTVREVEFLQEYVKMMEPLAHTLDLLQEDKFVSAGYLLPAIHNLLARYRSMDELRYCQPLVETLMKAIRTRFSDYLWDKDLVIAACLVPMFRLDWIRGTVEGPEKVHEARDWLEEAMADLASRNEAVFCLHTGLARLSEGQLKS</sequence>
<proteinExistence type="predicted"/>
<dbReference type="SUPFAM" id="SSF53098">
    <property type="entry name" value="Ribonuclease H-like"/>
    <property type="match status" value="1"/>
</dbReference>